<name>A0A2J6RDN6_HYAVF</name>
<reference evidence="1 2" key="1">
    <citation type="submission" date="2016-04" db="EMBL/GenBank/DDBJ databases">
        <title>A degradative enzymes factory behind the ericoid mycorrhizal symbiosis.</title>
        <authorList>
            <consortium name="DOE Joint Genome Institute"/>
            <person name="Martino E."/>
            <person name="Morin E."/>
            <person name="Grelet G."/>
            <person name="Kuo A."/>
            <person name="Kohler A."/>
            <person name="Daghino S."/>
            <person name="Barry K."/>
            <person name="Choi C."/>
            <person name="Cichocki N."/>
            <person name="Clum A."/>
            <person name="Copeland A."/>
            <person name="Hainaut M."/>
            <person name="Haridas S."/>
            <person name="Labutti K."/>
            <person name="Lindquist E."/>
            <person name="Lipzen A."/>
            <person name="Khouja H.-R."/>
            <person name="Murat C."/>
            <person name="Ohm R."/>
            <person name="Olson A."/>
            <person name="Spatafora J."/>
            <person name="Veneault-Fourrey C."/>
            <person name="Henrissat B."/>
            <person name="Grigoriev I."/>
            <person name="Martin F."/>
            <person name="Perotto S."/>
        </authorList>
    </citation>
    <scope>NUCLEOTIDE SEQUENCE [LARGE SCALE GENOMIC DNA]</scope>
    <source>
        <strain evidence="1 2">F</strain>
    </source>
</reference>
<protein>
    <submittedName>
        <fullName evidence="1">Uncharacterized protein</fullName>
    </submittedName>
</protein>
<gene>
    <name evidence="1" type="ORF">L207DRAFT_515122</name>
</gene>
<keyword evidence="2" id="KW-1185">Reference proteome</keyword>
<dbReference type="EMBL" id="KZ613950">
    <property type="protein sequence ID" value="PMD36603.1"/>
    <property type="molecule type" value="Genomic_DNA"/>
</dbReference>
<accession>A0A2J6RDN6</accession>
<dbReference type="Proteomes" id="UP000235786">
    <property type="component" value="Unassembled WGS sequence"/>
</dbReference>
<evidence type="ECO:0000313" key="1">
    <source>
        <dbReference type="EMBL" id="PMD36603.1"/>
    </source>
</evidence>
<sequence>MLQAIHSYPRVRWPYEAIILTAATAHPSPALHLAASNFVLLLLPVLLIPDVSLPVQTPPKEAEHNEPSLSLFSDITIFRQMRQVSLQLASGVSL</sequence>
<proteinExistence type="predicted"/>
<dbReference type="AlphaFoldDB" id="A0A2J6RDN6"/>
<organism evidence="1 2">
    <name type="scientific">Hyaloscypha variabilis (strain UAMH 11265 / GT02V1 / F)</name>
    <name type="common">Meliniomyces variabilis</name>
    <dbReference type="NCBI Taxonomy" id="1149755"/>
    <lineage>
        <taxon>Eukaryota</taxon>
        <taxon>Fungi</taxon>
        <taxon>Dikarya</taxon>
        <taxon>Ascomycota</taxon>
        <taxon>Pezizomycotina</taxon>
        <taxon>Leotiomycetes</taxon>
        <taxon>Helotiales</taxon>
        <taxon>Hyaloscyphaceae</taxon>
        <taxon>Hyaloscypha</taxon>
        <taxon>Hyaloscypha variabilis</taxon>
    </lineage>
</organism>
<evidence type="ECO:0000313" key="2">
    <source>
        <dbReference type="Proteomes" id="UP000235786"/>
    </source>
</evidence>